<organism evidence="1 2">
    <name type="scientific">Austropuccinia psidii MF-1</name>
    <dbReference type="NCBI Taxonomy" id="1389203"/>
    <lineage>
        <taxon>Eukaryota</taxon>
        <taxon>Fungi</taxon>
        <taxon>Dikarya</taxon>
        <taxon>Basidiomycota</taxon>
        <taxon>Pucciniomycotina</taxon>
        <taxon>Pucciniomycetes</taxon>
        <taxon>Pucciniales</taxon>
        <taxon>Sphaerophragmiaceae</taxon>
        <taxon>Austropuccinia</taxon>
    </lineage>
</organism>
<accession>A0A9Q3JP38</accession>
<evidence type="ECO:0000313" key="2">
    <source>
        <dbReference type="Proteomes" id="UP000765509"/>
    </source>
</evidence>
<proteinExistence type="predicted"/>
<gene>
    <name evidence="1" type="ORF">O181_106483</name>
</gene>
<dbReference type="SUPFAM" id="SSF53098">
    <property type="entry name" value="Ribonuclease H-like"/>
    <property type="match status" value="1"/>
</dbReference>
<protein>
    <recommendedName>
        <fullName evidence="3">RNase H type-1 domain-containing protein</fullName>
    </recommendedName>
</protein>
<comment type="caution">
    <text evidence="1">The sequence shown here is derived from an EMBL/GenBank/DDBJ whole genome shotgun (WGS) entry which is preliminary data.</text>
</comment>
<dbReference type="Gene3D" id="3.30.420.10">
    <property type="entry name" value="Ribonuclease H-like superfamily/Ribonuclease H"/>
    <property type="match status" value="1"/>
</dbReference>
<evidence type="ECO:0008006" key="3">
    <source>
        <dbReference type="Google" id="ProtNLM"/>
    </source>
</evidence>
<dbReference type="Proteomes" id="UP000765509">
    <property type="component" value="Unassembled WGS sequence"/>
</dbReference>
<dbReference type="EMBL" id="AVOT02079674">
    <property type="protein sequence ID" value="MBW0566768.1"/>
    <property type="molecule type" value="Genomic_DNA"/>
</dbReference>
<sequence>MIKLFPITPGNKVHPVYNIGEGKDTARKENQSFLCRLKPRNFLIFSDGSDIPNKGKGSEAIIEWENMIASKHIPPSRKATSYETELVGLILAMEAARKVMNKRSIRKEELGTIRILSNKQEALKK</sequence>
<dbReference type="OrthoDB" id="6508425at2759"/>
<dbReference type="GO" id="GO:0003676">
    <property type="term" value="F:nucleic acid binding"/>
    <property type="evidence" value="ECO:0007669"/>
    <property type="project" value="InterPro"/>
</dbReference>
<name>A0A9Q3JP38_9BASI</name>
<dbReference type="AlphaFoldDB" id="A0A9Q3JP38"/>
<reference evidence="1" key="1">
    <citation type="submission" date="2021-03" db="EMBL/GenBank/DDBJ databases">
        <title>Draft genome sequence of rust myrtle Austropuccinia psidii MF-1, a brazilian biotype.</title>
        <authorList>
            <person name="Quecine M.C."/>
            <person name="Pachon D.M.R."/>
            <person name="Bonatelli M.L."/>
            <person name="Correr F.H."/>
            <person name="Franceschini L.M."/>
            <person name="Leite T.F."/>
            <person name="Margarido G.R.A."/>
            <person name="Almeida C.A."/>
            <person name="Ferrarezi J.A."/>
            <person name="Labate C.A."/>
        </authorList>
    </citation>
    <scope>NUCLEOTIDE SEQUENCE</scope>
    <source>
        <strain evidence="1">MF-1</strain>
    </source>
</reference>
<evidence type="ECO:0000313" key="1">
    <source>
        <dbReference type="EMBL" id="MBW0566768.1"/>
    </source>
</evidence>
<keyword evidence="2" id="KW-1185">Reference proteome</keyword>
<dbReference type="InterPro" id="IPR012337">
    <property type="entry name" value="RNaseH-like_sf"/>
</dbReference>
<dbReference type="InterPro" id="IPR036397">
    <property type="entry name" value="RNaseH_sf"/>
</dbReference>